<name>A0A286GCW9_9BACT</name>
<evidence type="ECO:0000256" key="1">
    <source>
        <dbReference type="SAM" id="Phobius"/>
    </source>
</evidence>
<dbReference type="AlphaFoldDB" id="A0A286GCW9"/>
<evidence type="ECO:0000259" key="2">
    <source>
        <dbReference type="Pfam" id="PF13386"/>
    </source>
</evidence>
<organism evidence="3 4">
    <name type="scientific">Spirosoma fluviale</name>
    <dbReference type="NCBI Taxonomy" id="1597977"/>
    <lineage>
        <taxon>Bacteria</taxon>
        <taxon>Pseudomonadati</taxon>
        <taxon>Bacteroidota</taxon>
        <taxon>Cytophagia</taxon>
        <taxon>Cytophagales</taxon>
        <taxon>Cytophagaceae</taxon>
        <taxon>Spirosoma</taxon>
    </lineage>
</organism>
<gene>
    <name evidence="3" type="ORF">SAMN06269250_4474</name>
</gene>
<keyword evidence="4" id="KW-1185">Reference proteome</keyword>
<evidence type="ECO:0000313" key="3">
    <source>
        <dbReference type="EMBL" id="SOD93373.1"/>
    </source>
</evidence>
<dbReference type="PANTHER" id="PTHR42208">
    <property type="entry name" value="HEAVY METAL TRANSPORTER-RELATED"/>
    <property type="match status" value="1"/>
</dbReference>
<feature type="transmembrane region" description="Helical" evidence="1">
    <location>
        <begin position="78"/>
        <end position="96"/>
    </location>
</feature>
<feature type="domain" description="Urease accessory protein UreH-like transmembrane" evidence="2">
    <location>
        <begin position="7"/>
        <end position="202"/>
    </location>
</feature>
<reference evidence="4" key="1">
    <citation type="submission" date="2017-09" db="EMBL/GenBank/DDBJ databases">
        <authorList>
            <person name="Varghese N."/>
            <person name="Submissions S."/>
        </authorList>
    </citation>
    <scope>NUCLEOTIDE SEQUENCE [LARGE SCALE GENOMIC DNA]</scope>
    <source>
        <strain evidence="4">DSM 29961</strain>
    </source>
</reference>
<keyword evidence="1" id="KW-0812">Transmembrane</keyword>
<dbReference type="PANTHER" id="PTHR42208:SF1">
    <property type="entry name" value="HEAVY METAL TRANSPORTER"/>
    <property type="match status" value="1"/>
</dbReference>
<keyword evidence="1" id="KW-1133">Transmembrane helix</keyword>
<dbReference type="EMBL" id="OCNH01000003">
    <property type="protein sequence ID" value="SOD93373.1"/>
    <property type="molecule type" value="Genomic_DNA"/>
</dbReference>
<evidence type="ECO:0000313" key="4">
    <source>
        <dbReference type="Proteomes" id="UP000219452"/>
    </source>
</evidence>
<keyword evidence="1" id="KW-0472">Membrane</keyword>
<feature type="transmembrane region" description="Helical" evidence="1">
    <location>
        <begin position="53"/>
        <end position="71"/>
    </location>
</feature>
<dbReference type="Proteomes" id="UP000219452">
    <property type="component" value="Unassembled WGS sequence"/>
</dbReference>
<proteinExistence type="predicted"/>
<protein>
    <recommendedName>
        <fullName evidence="2">Urease accessory protein UreH-like transmembrane domain-containing protein</fullName>
    </recommendedName>
</protein>
<dbReference type="InterPro" id="IPR039447">
    <property type="entry name" value="UreH-like_TM_dom"/>
</dbReference>
<accession>A0A286GCW9</accession>
<dbReference type="RefSeq" id="WP_097128448.1">
    <property type="nucleotide sequence ID" value="NZ_OCNH01000003.1"/>
</dbReference>
<feature type="transmembrane region" description="Helical" evidence="1">
    <location>
        <begin position="193"/>
        <end position="211"/>
    </location>
</feature>
<sequence length="232" mass="24167">MIVWLTTALLTGLAGSLHCIGMCGPLAMALPVGRLPVGQRVLARGLYHLGRLSAYSLLGVVVGSVGQGLLLTGLQRPVSIGAGILLLVWVVSARTFPNWVHASPLTRRLTAPLAQLLRQPTLQHITGLGFLNGLLPCGSVYVALAGALAAPSLLNGGLYMLVFGLGTVPAMVSITTALTHLTPRLRQRFGKALPVATVLLALLLIVRGIGFPTHSAKNGSDTIPVCHGSRSM</sequence>
<feature type="transmembrane region" description="Helical" evidence="1">
    <location>
        <begin position="158"/>
        <end position="181"/>
    </location>
</feature>
<dbReference type="Pfam" id="PF13386">
    <property type="entry name" value="DsbD_2"/>
    <property type="match status" value="1"/>
</dbReference>
<dbReference type="OrthoDB" id="594443at2"/>